<dbReference type="EMBL" id="GBXM01032457">
    <property type="protein sequence ID" value="JAH76120.1"/>
    <property type="molecule type" value="Transcribed_RNA"/>
</dbReference>
<reference evidence="1" key="2">
    <citation type="journal article" date="2015" name="Fish Shellfish Immunol.">
        <title>Early steps in the European eel (Anguilla anguilla)-Vibrio vulnificus interaction in the gills: Role of the RtxA13 toxin.</title>
        <authorList>
            <person name="Callol A."/>
            <person name="Pajuelo D."/>
            <person name="Ebbesson L."/>
            <person name="Teles M."/>
            <person name="MacKenzie S."/>
            <person name="Amaro C."/>
        </authorList>
    </citation>
    <scope>NUCLEOTIDE SEQUENCE</scope>
</reference>
<protein>
    <submittedName>
        <fullName evidence="1">Uncharacterized protein</fullName>
    </submittedName>
</protein>
<sequence length="11" mass="1396">MWVQFPLKECD</sequence>
<reference evidence="1" key="1">
    <citation type="submission" date="2014-11" db="EMBL/GenBank/DDBJ databases">
        <authorList>
            <person name="Amaro Gonzalez C."/>
        </authorList>
    </citation>
    <scope>NUCLEOTIDE SEQUENCE</scope>
</reference>
<evidence type="ECO:0000313" key="1">
    <source>
        <dbReference type="EMBL" id="JAH76120.1"/>
    </source>
</evidence>
<proteinExistence type="predicted"/>
<accession>A0A0E9VF76</accession>
<name>A0A0E9VF76_ANGAN</name>
<organism evidence="1">
    <name type="scientific">Anguilla anguilla</name>
    <name type="common">European freshwater eel</name>
    <name type="synonym">Muraena anguilla</name>
    <dbReference type="NCBI Taxonomy" id="7936"/>
    <lineage>
        <taxon>Eukaryota</taxon>
        <taxon>Metazoa</taxon>
        <taxon>Chordata</taxon>
        <taxon>Craniata</taxon>
        <taxon>Vertebrata</taxon>
        <taxon>Euteleostomi</taxon>
        <taxon>Actinopterygii</taxon>
        <taxon>Neopterygii</taxon>
        <taxon>Teleostei</taxon>
        <taxon>Anguilliformes</taxon>
        <taxon>Anguillidae</taxon>
        <taxon>Anguilla</taxon>
    </lineage>
</organism>